<organism evidence="2 3">
    <name type="scientific">Rhodopirellula baltica WH47</name>
    <dbReference type="NCBI Taxonomy" id="991778"/>
    <lineage>
        <taxon>Bacteria</taxon>
        <taxon>Pseudomonadati</taxon>
        <taxon>Planctomycetota</taxon>
        <taxon>Planctomycetia</taxon>
        <taxon>Pirellulales</taxon>
        <taxon>Pirellulaceae</taxon>
        <taxon>Rhodopirellula</taxon>
    </lineage>
</organism>
<dbReference type="InterPro" id="IPR013424">
    <property type="entry name" value="Ice-binding_C"/>
</dbReference>
<proteinExistence type="predicted"/>
<accession>F2AL28</accession>
<feature type="domain" description="Ice-binding protein C-terminal" evidence="1">
    <location>
        <begin position="26"/>
        <end position="50"/>
    </location>
</feature>
<dbReference type="AlphaFoldDB" id="F2AL28"/>
<comment type="caution">
    <text evidence="2">The sequence shown here is derived from an EMBL/GenBank/DDBJ whole genome shotgun (WGS) entry which is preliminary data.</text>
</comment>
<dbReference type="Proteomes" id="UP000006222">
    <property type="component" value="Unassembled WGS sequence"/>
</dbReference>
<gene>
    <name evidence="2" type="ORF">RBWH47_04066</name>
</gene>
<protein>
    <submittedName>
        <fullName evidence="2">Protein containing PEP-CTERM bacterial domain</fullName>
    </submittedName>
</protein>
<dbReference type="PATRIC" id="fig|991778.3.peg.371"/>
<evidence type="ECO:0000313" key="2">
    <source>
        <dbReference type="EMBL" id="EGF29612.1"/>
    </source>
</evidence>
<evidence type="ECO:0000313" key="3">
    <source>
        <dbReference type="Proteomes" id="UP000006222"/>
    </source>
</evidence>
<dbReference type="EMBL" id="AFAR01000017">
    <property type="protein sequence ID" value="EGF29612.1"/>
    <property type="molecule type" value="Genomic_DNA"/>
</dbReference>
<dbReference type="NCBIfam" id="TIGR02595">
    <property type="entry name" value="PEP_CTERM"/>
    <property type="match status" value="1"/>
</dbReference>
<evidence type="ECO:0000259" key="1">
    <source>
        <dbReference type="Pfam" id="PF07589"/>
    </source>
</evidence>
<reference evidence="2 3" key="1">
    <citation type="journal article" date="2013" name="Mar. Genomics">
        <title>Expression of sulfatases in Rhodopirellula baltica and the diversity of sulfatases in the genus Rhodopirellula.</title>
        <authorList>
            <person name="Wegner C.E."/>
            <person name="Richter-Heitmann T."/>
            <person name="Klindworth A."/>
            <person name="Klockow C."/>
            <person name="Richter M."/>
            <person name="Achstetter T."/>
            <person name="Glockner F.O."/>
            <person name="Harder J."/>
        </authorList>
    </citation>
    <scope>NUCLEOTIDE SEQUENCE [LARGE SCALE GENOMIC DNA]</scope>
    <source>
        <strain evidence="2 3">WH47</strain>
    </source>
</reference>
<dbReference type="Pfam" id="PF07589">
    <property type="entry name" value="PEP-CTERM"/>
    <property type="match status" value="1"/>
</dbReference>
<sequence length="58" mass="6246">MLTQVTSVTWGQLSPFHQFDNVTVSAVPEPTSLAFLGVGLGVAGVRRARRKHLQDAVV</sequence>
<name>F2AL28_RHOBT</name>